<reference evidence="1" key="1">
    <citation type="submission" date="2021-10" db="EMBL/GenBank/DDBJ databases">
        <title>Melipona bicolor Genome sequencing and assembly.</title>
        <authorList>
            <person name="Araujo N.S."/>
            <person name="Arias M.C."/>
        </authorList>
    </citation>
    <scope>NUCLEOTIDE SEQUENCE</scope>
    <source>
        <strain evidence="1">USP_2M_L1-L4_2017</strain>
        <tissue evidence="1">Whole body</tissue>
    </source>
</reference>
<comment type="caution">
    <text evidence="1">The sequence shown here is derived from an EMBL/GenBank/DDBJ whole genome shotgun (WGS) entry which is preliminary data.</text>
</comment>
<dbReference type="AlphaFoldDB" id="A0AA40FIG5"/>
<name>A0AA40FIG5_9HYME</name>
<keyword evidence="2" id="KW-1185">Reference proteome</keyword>
<protein>
    <submittedName>
        <fullName evidence="1">Uncharacterized protein</fullName>
    </submittedName>
</protein>
<gene>
    <name evidence="1" type="ORF">K0M31_013391</name>
</gene>
<evidence type="ECO:0000313" key="1">
    <source>
        <dbReference type="EMBL" id="KAK1119566.1"/>
    </source>
</evidence>
<dbReference type="EMBL" id="JAHYIQ010000036">
    <property type="protein sequence ID" value="KAK1119566.1"/>
    <property type="molecule type" value="Genomic_DNA"/>
</dbReference>
<sequence>MREDNKCPAAGSPLALAAGKNRALALAALSTLRASGLHRNLVNAIRATKMPRSDCRCVVRSAAGPVPSPSPHAPLMADADSMFVEFKQACGRNSA</sequence>
<dbReference type="Proteomes" id="UP001177670">
    <property type="component" value="Unassembled WGS sequence"/>
</dbReference>
<organism evidence="1 2">
    <name type="scientific">Melipona bicolor</name>
    <dbReference type="NCBI Taxonomy" id="60889"/>
    <lineage>
        <taxon>Eukaryota</taxon>
        <taxon>Metazoa</taxon>
        <taxon>Ecdysozoa</taxon>
        <taxon>Arthropoda</taxon>
        <taxon>Hexapoda</taxon>
        <taxon>Insecta</taxon>
        <taxon>Pterygota</taxon>
        <taxon>Neoptera</taxon>
        <taxon>Endopterygota</taxon>
        <taxon>Hymenoptera</taxon>
        <taxon>Apocrita</taxon>
        <taxon>Aculeata</taxon>
        <taxon>Apoidea</taxon>
        <taxon>Anthophila</taxon>
        <taxon>Apidae</taxon>
        <taxon>Melipona</taxon>
    </lineage>
</organism>
<proteinExistence type="predicted"/>
<accession>A0AA40FIG5</accession>
<evidence type="ECO:0000313" key="2">
    <source>
        <dbReference type="Proteomes" id="UP001177670"/>
    </source>
</evidence>